<dbReference type="GO" id="GO:0016491">
    <property type="term" value="F:oxidoreductase activity"/>
    <property type="evidence" value="ECO:0007669"/>
    <property type="project" value="UniProtKB-KW"/>
</dbReference>
<comment type="caution">
    <text evidence="4">The sequence shown here is derived from an EMBL/GenBank/DDBJ whole genome shotgun (WGS) entry which is preliminary data.</text>
</comment>
<dbReference type="InterPro" id="IPR045312">
    <property type="entry name" value="PCBER-like"/>
</dbReference>
<evidence type="ECO:0000256" key="1">
    <source>
        <dbReference type="ARBA" id="ARBA00022857"/>
    </source>
</evidence>
<gene>
    <name evidence="4" type="ORF">LTR62_008487</name>
</gene>
<accession>A0AAN7TUA9</accession>
<dbReference type="InterPro" id="IPR051609">
    <property type="entry name" value="NmrA/Isoflavone_reductase-like"/>
</dbReference>
<feature type="domain" description="NmrA-like" evidence="3">
    <location>
        <begin position="9"/>
        <end position="143"/>
    </location>
</feature>
<dbReference type="CDD" id="cd05259">
    <property type="entry name" value="PCBER_SDR_a"/>
    <property type="match status" value="1"/>
</dbReference>
<dbReference type="AlphaFoldDB" id="A0AAN7TUA9"/>
<evidence type="ECO:0000259" key="3">
    <source>
        <dbReference type="Pfam" id="PF05368"/>
    </source>
</evidence>
<protein>
    <recommendedName>
        <fullName evidence="3">NmrA-like domain-containing protein</fullName>
    </recommendedName>
</protein>
<sequence length="323" mass="35578">MSTPNHITKIALVGATGHQGTFIATELLKTGKHTLTALTRGDNTDDFPKGIHIAKIDYDDPSTIVAALKGQDALIITMGARAPPENETKLIHAAAEAGVGWVLPNIWSPDTAHEALCKDFPMFAKAGRIEQEIVKLGKSSYLSINCGFWLEWSLAIPPAFGFDIQKREVTFFDEGKTKMSVSTWPQVGRAVAALLSLPVRAEGGKETHCLDHFRNKNVYIKSFTLSQRDMLESIYGVTGTKEADWTFHNEASVPRFEQAMDGMKKGDYVAFVQAMYTRVFYQDDTGNYEKRCGVANEVLGLPKESLDDAVKVAVERSEGNPYA</sequence>
<keyword evidence="2" id="KW-0560">Oxidoreductase</keyword>
<reference evidence="4" key="1">
    <citation type="submission" date="2023-08" db="EMBL/GenBank/DDBJ databases">
        <title>Black Yeasts Isolated from many extreme environments.</title>
        <authorList>
            <person name="Coleine C."/>
            <person name="Stajich J.E."/>
            <person name="Selbmann L."/>
        </authorList>
    </citation>
    <scope>NUCLEOTIDE SEQUENCE</scope>
    <source>
        <strain evidence="4">CCFEE 5401</strain>
    </source>
</reference>
<dbReference type="Gene3D" id="3.90.25.10">
    <property type="entry name" value="UDP-galactose 4-epimerase, domain 1"/>
    <property type="match status" value="1"/>
</dbReference>
<evidence type="ECO:0000313" key="5">
    <source>
        <dbReference type="Proteomes" id="UP001310890"/>
    </source>
</evidence>
<evidence type="ECO:0000256" key="2">
    <source>
        <dbReference type="ARBA" id="ARBA00023002"/>
    </source>
</evidence>
<dbReference type="InterPro" id="IPR008030">
    <property type="entry name" value="NmrA-like"/>
</dbReference>
<dbReference type="Gene3D" id="3.40.50.720">
    <property type="entry name" value="NAD(P)-binding Rossmann-like Domain"/>
    <property type="match status" value="1"/>
</dbReference>
<dbReference type="Proteomes" id="UP001310890">
    <property type="component" value="Unassembled WGS sequence"/>
</dbReference>
<proteinExistence type="predicted"/>
<evidence type="ECO:0000313" key="4">
    <source>
        <dbReference type="EMBL" id="KAK5116161.1"/>
    </source>
</evidence>
<dbReference type="SUPFAM" id="SSF51735">
    <property type="entry name" value="NAD(P)-binding Rossmann-fold domains"/>
    <property type="match status" value="1"/>
</dbReference>
<organism evidence="4 5">
    <name type="scientific">Meristemomyces frigidus</name>
    <dbReference type="NCBI Taxonomy" id="1508187"/>
    <lineage>
        <taxon>Eukaryota</taxon>
        <taxon>Fungi</taxon>
        <taxon>Dikarya</taxon>
        <taxon>Ascomycota</taxon>
        <taxon>Pezizomycotina</taxon>
        <taxon>Dothideomycetes</taxon>
        <taxon>Dothideomycetidae</taxon>
        <taxon>Mycosphaerellales</taxon>
        <taxon>Teratosphaeriaceae</taxon>
        <taxon>Meristemomyces</taxon>
    </lineage>
</organism>
<keyword evidence="1" id="KW-0521">NADP</keyword>
<name>A0AAN7TUA9_9PEZI</name>
<dbReference type="EMBL" id="JAVRRL010000009">
    <property type="protein sequence ID" value="KAK5116161.1"/>
    <property type="molecule type" value="Genomic_DNA"/>
</dbReference>
<dbReference type="InterPro" id="IPR036291">
    <property type="entry name" value="NAD(P)-bd_dom_sf"/>
</dbReference>
<dbReference type="PANTHER" id="PTHR47706:SF7">
    <property type="entry name" value="CIPA-LIKE, PUTATIVE (AFU_ORTHOLOGUE AFUA_1G01630)-RELATED"/>
    <property type="match status" value="1"/>
</dbReference>
<dbReference type="Pfam" id="PF05368">
    <property type="entry name" value="NmrA"/>
    <property type="match status" value="1"/>
</dbReference>
<dbReference type="PANTHER" id="PTHR47706">
    <property type="entry name" value="NMRA-LIKE FAMILY PROTEIN"/>
    <property type="match status" value="1"/>
</dbReference>